<dbReference type="SUPFAM" id="SSF74650">
    <property type="entry name" value="Galactose mutarotase-like"/>
    <property type="match status" value="1"/>
</dbReference>
<dbReference type="RefSeq" id="WP_285233201.1">
    <property type="nucleotide sequence ID" value="NZ_CP116346.1"/>
</dbReference>
<dbReference type="InterPro" id="IPR000421">
    <property type="entry name" value="FA58C"/>
</dbReference>
<keyword evidence="4" id="KW-0378">Hydrolase</keyword>
<keyword evidence="5" id="KW-1185">Reference proteome</keyword>
<feature type="domain" description="Glycosyl hydrolase family 98 putative carbohydrate-binding module" evidence="3">
    <location>
        <begin position="995"/>
        <end position="1132"/>
    </location>
</feature>
<feature type="chain" id="PRO_5041724148" evidence="2">
    <location>
        <begin position="39"/>
        <end position="1142"/>
    </location>
</feature>
<dbReference type="SMART" id="SM00776">
    <property type="entry name" value="NPCBM"/>
    <property type="match status" value="1"/>
</dbReference>
<organism evidence="4 5">
    <name type="scientific">Paucibacter sediminis</name>
    <dbReference type="NCBI Taxonomy" id="3019553"/>
    <lineage>
        <taxon>Bacteria</taxon>
        <taxon>Pseudomonadati</taxon>
        <taxon>Pseudomonadota</taxon>
        <taxon>Betaproteobacteria</taxon>
        <taxon>Burkholderiales</taxon>
        <taxon>Sphaerotilaceae</taxon>
        <taxon>Roseateles</taxon>
    </lineage>
</organism>
<accession>A0AA95SQL8</accession>
<dbReference type="InterPro" id="IPR017853">
    <property type="entry name" value="GH"/>
</dbReference>
<feature type="signal peptide" evidence="2">
    <location>
        <begin position="1"/>
        <end position="38"/>
    </location>
</feature>
<proteinExistence type="inferred from homology"/>
<dbReference type="Gene3D" id="2.60.120.260">
    <property type="entry name" value="Galactose-binding domain-like"/>
    <property type="match status" value="1"/>
</dbReference>
<dbReference type="Pfam" id="PF17137">
    <property type="entry name" value="DUF5110"/>
    <property type="match status" value="1"/>
</dbReference>
<dbReference type="Pfam" id="PF01055">
    <property type="entry name" value="Glyco_hydro_31_2nd"/>
    <property type="match status" value="1"/>
</dbReference>
<evidence type="ECO:0000259" key="3">
    <source>
        <dbReference type="SMART" id="SM00776"/>
    </source>
</evidence>
<dbReference type="InterPro" id="IPR013780">
    <property type="entry name" value="Glyco_hydro_b"/>
</dbReference>
<dbReference type="InterPro" id="IPR000322">
    <property type="entry name" value="Glyco_hydro_31_TIM"/>
</dbReference>
<name>A0AA95SQL8_9BURK</name>
<dbReference type="SUPFAM" id="SSF49785">
    <property type="entry name" value="Galactose-binding domain-like"/>
    <property type="match status" value="2"/>
</dbReference>
<gene>
    <name evidence="4" type="ORF">PFX98_00470</name>
</gene>
<dbReference type="EMBL" id="CP116346">
    <property type="protein sequence ID" value="WIT12111.1"/>
    <property type="molecule type" value="Genomic_DNA"/>
</dbReference>
<dbReference type="Pfam" id="PF00754">
    <property type="entry name" value="F5_F8_type_C"/>
    <property type="match status" value="1"/>
</dbReference>
<dbReference type="Gene3D" id="2.60.40.1180">
    <property type="entry name" value="Golgi alpha-mannosidase II"/>
    <property type="match status" value="2"/>
</dbReference>
<evidence type="ECO:0000313" key="4">
    <source>
        <dbReference type="EMBL" id="WIT12111.1"/>
    </source>
</evidence>
<dbReference type="AlphaFoldDB" id="A0AA95SQL8"/>
<dbReference type="SUPFAM" id="SSF51445">
    <property type="entry name" value="(Trans)glycosidases"/>
    <property type="match status" value="1"/>
</dbReference>
<dbReference type="PANTHER" id="PTHR43863">
    <property type="entry name" value="HYDROLASE, PUTATIVE (AFU_ORTHOLOGUE AFUA_1G03140)-RELATED"/>
    <property type="match status" value="1"/>
</dbReference>
<dbReference type="Gene3D" id="2.60.40.1760">
    <property type="entry name" value="glycosyl hydrolase (family 31)"/>
    <property type="match status" value="1"/>
</dbReference>
<dbReference type="PANTHER" id="PTHR43863:SF2">
    <property type="entry name" value="MALTASE-GLUCOAMYLASE"/>
    <property type="match status" value="1"/>
</dbReference>
<dbReference type="InterPro" id="IPR025887">
    <property type="entry name" value="Glyco_hydro_31_N_dom"/>
</dbReference>
<evidence type="ECO:0000313" key="5">
    <source>
        <dbReference type="Proteomes" id="UP001177769"/>
    </source>
</evidence>
<dbReference type="GO" id="GO:0005975">
    <property type="term" value="P:carbohydrate metabolic process"/>
    <property type="evidence" value="ECO:0007669"/>
    <property type="project" value="InterPro"/>
</dbReference>
<dbReference type="CDD" id="cd14752">
    <property type="entry name" value="GH31_N"/>
    <property type="match status" value="1"/>
</dbReference>
<dbReference type="KEGG" id="pais:PFX98_00470"/>
<dbReference type="GO" id="GO:0030246">
    <property type="term" value="F:carbohydrate binding"/>
    <property type="evidence" value="ECO:0007669"/>
    <property type="project" value="InterPro"/>
</dbReference>
<dbReference type="InterPro" id="IPR048395">
    <property type="entry name" value="Glyco_hydro_31_C"/>
</dbReference>
<dbReference type="Pfam" id="PF08305">
    <property type="entry name" value="NPCBM"/>
    <property type="match status" value="1"/>
</dbReference>
<dbReference type="InterPro" id="IPR051816">
    <property type="entry name" value="Glycosyl_Hydrolase_31"/>
</dbReference>
<dbReference type="Gene3D" id="2.60.120.1060">
    <property type="entry name" value="NPCBM/NEW2 domain"/>
    <property type="match status" value="1"/>
</dbReference>
<dbReference type="InterPro" id="IPR008979">
    <property type="entry name" value="Galactose-bd-like_sf"/>
</dbReference>
<dbReference type="SUPFAM" id="SSF51011">
    <property type="entry name" value="Glycosyl hydrolase domain"/>
    <property type="match status" value="1"/>
</dbReference>
<dbReference type="GO" id="GO:0004553">
    <property type="term" value="F:hydrolase activity, hydrolyzing O-glycosyl compounds"/>
    <property type="evidence" value="ECO:0007669"/>
    <property type="project" value="InterPro"/>
</dbReference>
<reference evidence="4" key="1">
    <citation type="submission" date="2023-01" db="EMBL/GenBank/DDBJ databases">
        <title>Whole genome sequence of Paucibacter sp. S2-9 isolated from pond sediment.</title>
        <authorList>
            <person name="Jung J.Y."/>
        </authorList>
    </citation>
    <scope>NUCLEOTIDE SEQUENCE</scope>
    <source>
        <strain evidence="4">S2-9</strain>
    </source>
</reference>
<dbReference type="InterPro" id="IPR033403">
    <property type="entry name" value="DUF5110"/>
</dbReference>
<comment type="similarity">
    <text evidence="1">Belongs to the glycosyl hydrolase 31 family.</text>
</comment>
<sequence length="1142" mass="125484">MSKSVMMMKKKRSKQYQARLGGLLLLLALLQQQQTVGAAPVGNLRDIKAIGQGSDGAPSAQWELHTDAKQHAGLLRISLLRPDLFRIQAAARGDKGKLSEPGNKAAAIVEHEPSGPVAHEFSDAGDHHLLRTSEFALRIYKKPLRFALYQADNRTPLWQEAQPLDLADKLSVQTLASDKSERFYGGGQQNGSFEFKGRQLEISYSGGWEEGDRPSPAPFLMSSRGWGVLRHSWADGSYDLRQPGQITLAHQEGRFDSYYFVGKSIREVLAGYTALTGRARLLPRWAYEYGDADCYNDGDNVKKPGTVPKGWSDGPTGKTPDVIDSVARKYREHDMPGGWILPNDGYGCGYTELPEVVQGLAKLGFKTGLWTENGVDKIKWEVGSAGTRAQKLDVAWTGQGYQHSLDANQAAYQGILDNSDARPFLWTVMGWAGTQRYAVTWTGDQSSSWDYIRWHIPTLIGSGLSGQAYATGDVDAIFGGSPETYTRDLQWKSFTPVLMGMSGWAAQARKHPWAYEEPYRSINRRYLKLKMRLMPYMYGLAREAETSGAPLVRGLMWDHPEDASAHTEAHKYQFMLGRELLVAPVYRSQAASGGWRKDIYLPQGLWFDYWDGRQAQVGREGRTLDLQVTLDKLPVFVRAGAILPMYPESLYDGEKPKDQLTLDLYPHGDSSTTLYEDDGLTRRYQQGESSQQLISMRAPVSGSGDIRVQVGAVQGSYAGQETQRSIALQLHTHAKPQAVLLKGQVLPEFADAAAFATALQGWYYDAADRLGTVQVKTSKRDIREALDFVVQIAAGTPQTQSSDFPAAPTLGRAVPVDSLHVVNRPAEEPGHPLENAFDGKPDTWFRSTRNQAMKTGPHEWVLGLGERRLIDGIELAPRNDKNWKYGQIRDYEVYLADNNGDWGQPVQRGRLELKEGKQAIGFKPTAGRLLRFRVLSVHNPDGDAAGTADPMVSAAAGGGMAVAFNAFAPAEVPPIVLSEFQVMEHRPPAGSATAEPTQRYLSDLAALPQGWARDRAASGRPELRMNGLQFRKGLGVRPGASLQLKLDSGWNMFRADVGIDDSCRNAGGAMEFQVWGDGRLLYSSGAVQAPAVVKPELDLRGLQTLQLRSLGVAKAGKPAAVCGNWANATLLGPAGATVQITR</sequence>
<evidence type="ECO:0000256" key="2">
    <source>
        <dbReference type="SAM" id="SignalP"/>
    </source>
</evidence>
<dbReference type="Pfam" id="PF21365">
    <property type="entry name" value="Glyco_hydro_31_3rd"/>
    <property type="match status" value="1"/>
</dbReference>
<dbReference type="Pfam" id="PF13802">
    <property type="entry name" value="Gal_mutarotas_2"/>
    <property type="match status" value="1"/>
</dbReference>
<keyword evidence="2" id="KW-0732">Signal</keyword>
<dbReference type="InterPro" id="IPR013222">
    <property type="entry name" value="Glyco_hyd_98_carb-bd"/>
</dbReference>
<protein>
    <submittedName>
        <fullName evidence="4">Glycoside hydrolase family 31 protein</fullName>
    </submittedName>
</protein>
<dbReference type="InterPro" id="IPR011013">
    <property type="entry name" value="Gal_mutarotase_sf_dom"/>
</dbReference>
<dbReference type="CDD" id="cd06596">
    <property type="entry name" value="GH31_CPE1046"/>
    <property type="match status" value="1"/>
</dbReference>
<dbReference type="Gene3D" id="3.20.20.80">
    <property type="entry name" value="Glycosidases"/>
    <property type="match status" value="1"/>
</dbReference>
<evidence type="ECO:0000256" key="1">
    <source>
        <dbReference type="ARBA" id="ARBA00007806"/>
    </source>
</evidence>
<dbReference type="Proteomes" id="UP001177769">
    <property type="component" value="Chromosome"/>
</dbReference>
<dbReference type="InterPro" id="IPR038637">
    <property type="entry name" value="NPCBM_sf"/>
</dbReference>